<evidence type="ECO:0000256" key="1">
    <source>
        <dbReference type="SAM" id="MobiDB-lite"/>
    </source>
</evidence>
<sequence length="131" mass="14235">MARAGISRRLINCYGPSTVATSVNNCPMMSKGTWRGRGVARGPQKSDSGTAGDAISPIFLGRMAMTTKSRADNGVKPVPRLQAPEDGPLTFSRSLIRHPPDEVLEQRDNRDPRRLLEHTLIDARQEAPSAA</sequence>
<gene>
    <name evidence="2" type="ORF">CIRG_00215</name>
</gene>
<proteinExistence type="predicted"/>
<reference evidence="3" key="1">
    <citation type="journal article" date="2010" name="Genome Res.">
        <title>Population genomic sequencing of Coccidioides fungi reveals recent hybridization and transposon control.</title>
        <authorList>
            <person name="Neafsey D.E."/>
            <person name="Barker B.M."/>
            <person name="Sharpton T.J."/>
            <person name="Stajich J.E."/>
            <person name="Park D.J."/>
            <person name="Whiston E."/>
            <person name="Hung C.-Y."/>
            <person name="McMahan C."/>
            <person name="White J."/>
            <person name="Sykes S."/>
            <person name="Heiman D."/>
            <person name="Young S."/>
            <person name="Zeng Q."/>
            <person name="Abouelleil A."/>
            <person name="Aftuck L."/>
            <person name="Bessette D."/>
            <person name="Brown A."/>
            <person name="FitzGerald M."/>
            <person name="Lui A."/>
            <person name="Macdonald J.P."/>
            <person name="Priest M."/>
            <person name="Orbach M.J."/>
            <person name="Galgiani J.N."/>
            <person name="Kirkland T.N."/>
            <person name="Cole G.T."/>
            <person name="Birren B.W."/>
            <person name="Henn M.R."/>
            <person name="Taylor J.W."/>
            <person name="Rounsley S.D."/>
        </authorList>
    </citation>
    <scope>NUCLEOTIDE SEQUENCE [LARGE SCALE GENOMIC DNA]</scope>
    <source>
        <strain evidence="3">RMSCC 2394</strain>
    </source>
</reference>
<evidence type="ECO:0000313" key="2">
    <source>
        <dbReference type="EMBL" id="KMP00072.1"/>
    </source>
</evidence>
<dbReference type="EMBL" id="DS028093">
    <property type="protein sequence ID" value="KMP00072.1"/>
    <property type="molecule type" value="Genomic_DNA"/>
</dbReference>
<protein>
    <submittedName>
        <fullName evidence="2">Uncharacterized protein</fullName>
    </submittedName>
</protein>
<dbReference type="Proteomes" id="UP000054565">
    <property type="component" value="Unassembled WGS sequence"/>
</dbReference>
<name>A0A0J7AS72_COCIT</name>
<feature type="region of interest" description="Disordered" evidence="1">
    <location>
        <begin position="34"/>
        <end position="54"/>
    </location>
</feature>
<organism evidence="2 3">
    <name type="scientific">Coccidioides immitis RMSCC 2394</name>
    <dbReference type="NCBI Taxonomy" id="404692"/>
    <lineage>
        <taxon>Eukaryota</taxon>
        <taxon>Fungi</taxon>
        <taxon>Dikarya</taxon>
        <taxon>Ascomycota</taxon>
        <taxon>Pezizomycotina</taxon>
        <taxon>Eurotiomycetes</taxon>
        <taxon>Eurotiomycetidae</taxon>
        <taxon>Onygenales</taxon>
        <taxon>Onygenaceae</taxon>
        <taxon>Coccidioides</taxon>
    </lineage>
</organism>
<feature type="region of interest" description="Disordered" evidence="1">
    <location>
        <begin position="70"/>
        <end position="94"/>
    </location>
</feature>
<dbReference type="AlphaFoldDB" id="A0A0J7AS72"/>
<accession>A0A0J7AS72</accession>
<evidence type="ECO:0000313" key="3">
    <source>
        <dbReference type="Proteomes" id="UP000054565"/>
    </source>
</evidence>